<evidence type="ECO:0000313" key="3">
    <source>
        <dbReference type="EMBL" id="RYC53477.1"/>
    </source>
</evidence>
<keyword evidence="2" id="KW-0812">Transmembrane</keyword>
<accession>A0A444VRP0</accession>
<reference evidence="3 4" key="1">
    <citation type="submission" date="2014-04" db="EMBL/GenBank/DDBJ databases">
        <title>Whole genome of Muricauda olearia.</title>
        <authorList>
            <person name="Zhang X.-H."/>
            <person name="Tang K."/>
        </authorList>
    </citation>
    <scope>NUCLEOTIDE SEQUENCE [LARGE SCALE GENOMIC DNA]</scope>
    <source>
        <strain evidence="3 4">Th120</strain>
    </source>
</reference>
<proteinExistence type="predicted"/>
<gene>
    <name evidence="3" type="ORF">DN53_04495</name>
</gene>
<organism evidence="3 4">
    <name type="scientific">Flagellimonas olearia</name>
    <dbReference type="NCBI Taxonomy" id="552546"/>
    <lineage>
        <taxon>Bacteria</taxon>
        <taxon>Pseudomonadati</taxon>
        <taxon>Bacteroidota</taxon>
        <taxon>Flavobacteriia</taxon>
        <taxon>Flavobacteriales</taxon>
        <taxon>Flavobacteriaceae</taxon>
        <taxon>Flagellimonas</taxon>
    </lineage>
</organism>
<protein>
    <submittedName>
        <fullName evidence="3">Uncharacterized protein</fullName>
    </submittedName>
</protein>
<feature type="region of interest" description="Disordered" evidence="1">
    <location>
        <begin position="31"/>
        <end position="79"/>
    </location>
</feature>
<evidence type="ECO:0000256" key="1">
    <source>
        <dbReference type="SAM" id="MobiDB-lite"/>
    </source>
</evidence>
<dbReference type="Proteomes" id="UP000290261">
    <property type="component" value="Unassembled WGS sequence"/>
</dbReference>
<comment type="caution">
    <text evidence="3">The sequence shown here is derived from an EMBL/GenBank/DDBJ whole genome shotgun (WGS) entry which is preliminary data.</text>
</comment>
<feature type="compositionally biased region" description="Basic and acidic residues" evidence="1">
    <location>
        <begin position="61"/>
        <end position="72"/>
    </location>
</feature>
<keyword evidence="2" id="KW-1133">Transmembrane helix</keyword>
<dbReference type="EMBL" id="JJMP01000001">
    <property type="protein sequence ID" value="RYC53477.1"/>
    <property type="molecule type" value="Genomic_DNA"/>
</dbReference>
<name>A0A444VRP0_9FLAO</name>
<keyword evidence="4" id="KW-1185">Reference proteome</keyword>
<evidence type="ECO:0000313" key="4">
    <source>
        <dbReference type="Proteomes" id="UP000290261"/>
    </source>
</evidence>
<evidence type="ECO:0000256" key="2">
    <source>
        <dbReference type="SAM" id="Phobius"/>
    </source>
</evidence>
<dbReference type="AlphaFoldDB" id="A0A444VRP0"/>
<sequence length="79" mass="9477">MQLNSFFIQLFFVDFQYLMIVSRYRFGKPDFTKPKKMSKGNKTPAKSNKPKLALSLKQKREHKDVKINIENRNHKRHIP</sequence>
<feature type="transmembrane region" description="Helical" evidence="2">
    <location>
        <begin position="6"/>
        <end position="26"/>
    </location>
</feature>
<keyword evidence="2" id="KW-0472">Membrane</keyword>